<proteinExistence type="predicted"/>
<dbReference type="AlphaFoldDB" id="A0A9D7SHP0"/>
<comment type="caution">
    <text evidence="1">The sequence shown here is derived from an EMBL/GenBank/DDBJ whole genome shotgun (WGS) entry which is preliminary data.</text>
</comment>
<name>A0A9D7SHP0_9BACT</name>
<dbReference type="InterPro" id="IPR010667">
    <property type="entry name" value="Phage_T4_Gp19"/>
</dbReference>
<sequence length="150" mass="16214">MTRRGSVAAARDGMEGRPVLGSNFLVDLGDGKAHQSSGGFAEVIFPEFRLGPGQEGHPTPAGAGGTLILRRGICGALDLYAWWDKARVGKTARGKSIKVMLLGQDQRTVVLTWTFHKVHPVALSYSPLRARENDVAMETIELAFASFEMC</sequence>
<organism evidence="1 2">
    <name type="scientific">Candidatus Geothrix skivensis</name>
    <dbReference type="NCBI Taxonomy" id="2954439"/>
    <lineage>
        <taxon>Bacteria</taxon>
        <taxon>Pseudomonadati</taxon>
        <taxon>Acidobacteriota</taxon>
        <taxon>Holophagae</taxon>
        <taxon>Holophagales</taxon>
        <taxon>Holophagaceae</taxon>
        <taxon>Geothrix</taxon>
    </lineage>
</organism>
<gene>
    <name evidence="1" type="ORF">IPP58_10330</name>
</gene>
<dbReference type="Proteomes" id="UP000886657">
    <property type="component" value="Unassembled WGS sequence"/>
</dbReference>
<dbReference type="GO" id="GO:0005198">
    <property type="term" value="F:structural molecule activity"/>
    <property type="evidence" value="ECO:0007669"/>
    <property type="project" value="InterPro"/>
</dbReference>
<reference evidence="1" key="1">
    <citation type="submission" date="2020-10" db="EMBL/GenBank/DDBJ databases">
        <title>Connecting structure to function with the recovery of over 1000 high-quality activated sludge metagenome-assembled genomes encoding full-length rRNA genes using long-read sequencing.</title>
        <authorList>
            <person name="Singleton C.M."/>
            <person name="Petriglieri F."/>
            <person name="Kristensen J.M."/>
            <person name="Kirkegaard R.H."/>
            <person name="Michaelsen T.Y."/>
            <person name="Andersen M.H."/>
            <person name="Karst S.M."/>
            <person name="Dueholm M.S."/>
            <person name="Nielsen P.H."/>
            <person name="Albertsen M."/>
        </authorList>
    </citation>
    <scope>NUCLEOTIDE SEQUENCE</scope>
    <source>
        <strain evidence="1">Skiv_18-Q3-R9-52_MAXAC.067</strain>
    </source>
</reference>
<accession>A0A9D7SHP0</accession>
<dbReference type="EMBL" id="JADKIO010000008">
    <property type="protein sequence ID" value="MBK9796875.1"/>
    <property type="molecule type" value="Genomic_DNA"/>
</dbReference>
<evidence type="ECO:0000313" key="2">
    <source>
        <dbReference type="Proteomes" id="UP000886657"/>
    </source>
</evidence>
<evidence type="ECO:0000313" key="1">
    <source>
        <dbReference type="EMBL" id="MBK9796875.1"/>
    </source>
</evidence>
<dbReference type="Pfam" id="PF06841">
    <property type="entry name" value="Phage_T4_gp19"/>
    <property type="match status" value="1"/>
</dbReference>
<protein>
    <submittedName>
        <fullName evidence="1">Phage tail protein</fullName>
    </submittedName>
</protein>